<accession>A0AAJ6DBB3</accession>
<protein>
    <submittedName>
        <fullName evidence="2">YtxH domain-containing protein</fullName>
    </submittedName>
</protein>
<keyword evidence="3" id="KW-1185">Reference proteome</keyword>
<feature type="compositionally biased region" description="Low complexity" evidence="1">
    <location>
        <begin position="95"/>
        <end position="127"/>
    </location>
</feature>
<dbReference type="Proteomes" id="UP001224674">
    <property type="component" value="Chromosome"/>
</dbReference>
<feature type="region of interest" description="Disordered" evidence="1">
    <location>
        <begin position="64"/>
        <end position="127"/>
    </location>
</feature>
<reference evidence="2 3" key="1">
    <citation type="submission" date="2023-03" db="EMBL/GenBank/DDBJ databases">
        <title>Complete genome sequences of several Auritidibacter ignavus strains isolated from ear infections.</title>
        <authorList>
            <person name="Baehr T."/>
            <person name="Baumhoegger A.M."/>
        </authorList>
    </citation>
    <scope>NUCLEOTIDE SEQUENCE [LARGE SCALE GENOMIC DNA]</scope>
    <source>
        <strain evidence="2 3">BABAE-6</strain>
    </source>
</reference>
<name>A0AAJ6DBB3_9MICC</name>
<evidence type="ECO:0000256" key="1">
    <source>
        <dbReference type="SAM" id="MobiDB-lite"/>
    </source>
</evidence>
<proteinExistence type="predicted"/>
<dbReference type="EMBL" id="CP122566">
    <property type="protein sequence ID" value="WGH92204.1"/>
    <property type="molecule type" value="Genomic_DNA"/>
</dbReference>
<dbReference type="RefSeq" id="WP_279674422.1">
    <property type="nucleotide sequence ID" value="NZ_CP122566.1"/>
</dbReference>
<sequence>MGLFSFRNILTFGAGAAAGYFLGSREGRKQAEEIARQAQEFWTDPKTQQQVHDVTSKVTSVVKEKSPALGDAAETAAGIVDSSTGYSSETAQSENTGTSADSDTTSNSTSNSTSKTTKPSGGAHANS</sequence>
<evidence type="ECO:0000313" key="2">
    <source>
        <dbReference type="EMBL" id="WGH92204.1"/>
    </source>
</evidence>
<dbReference type="AlphaFoldDB" id="A0AAJ6DBB3"/>
<organism evidence="2 3">
    <name type="scientific">Auritidibacter ignavus</name>
    <dbReference type="NCBI Taxonomy" id="678932"/>
    <lineage>
        <taxon>Bacteria</taxon>
        <taxon>Bacillati</taxon>
        <taxon>Actinomycetota</taxon>
        <taxon>Actinomycetes</taxon>
        <taxon>Micrococcales</taxon>
        <taxon>Micrococcaceae</taxon>
        <taxon>Auritidibacter</taxon>
    </lineage>
</organism>
<gene>
    <name evidence="2" type="ORF">QDX21_07645</name>
</gene>
<evidence type="ECO:0000313" key="3">
    <source>
        <dbReference type="Proteomes" id="UP001224674"/>
    </source>
</evidence>
<feature type="compositionally biased region" description="Polar residues" evidence="1">
    <location>
        <begin position="81"/>
        <end position="94"/>
    </location>
</feature>